<dbReference type="Gene3D" id="3.30.40.10">
    <property type="entry name" value="Zinc/RING finger domain, C3HC4 (zinc finger)"/>
    <property type="match status" value="1"/>
</dbReference>
<keyword evidence="3" id="KW-0479">Metal-binding</keyword>
<dbReference type="InterPro" id="IPR001841">
    <property type="entry name" value="Znf_RING"/>
</dbReference>
<evidence type="ECO:0000256" key="4">
    <source>
        <dbReference type="ARBA" id="ARBA00022771"/>
    </source>
</evidence>
<organism evidence="12 13">
    <name type="scientific">Cladobotryum mycophilum</name>
    <dbReference type="NCBI Taxonomy" id="491253"/>
    <lineage>
        <taxon>Eukaryota</taxon>
        <taxon>Fungi</taxon>
        <taxon>Dikarya</taxon>
        <taxon>Ascomycota</taxon>
        <taxon>Pezizomycotina</taxon>
        <taxon>Sordariomycetes</taxon>
        <taxon>Hypocreomycetidae</taxon>
        <taxon>Hypocreales</taxon>
        <taxon>Hypocreaceae</taxon>
        <taxon>Cladobotryum</taxon>
    </lineage>
</organism>
<dbReference type="InterPro" id="IPR018957">
    <property type="entry name" value="Znf_C3HC4_RING-type"/>
</dbReference>
<feature type="compositionally biased region" description="Basic and acidic residues" evidence="9">
    <location>
        <begin position="165"/>
        <end position="193"/>
    </location>
</feature>
<dbReference type="PANTHER" id="PTHR16079:SF4">
    <property type="entry name" value="E3 UBIQUITIN-PROTEIN LIGASE CHFR"/>
    <property type="match status" value="1"/>
</dbReference>
<reference evidence="12 13" key="1">
    <citation type="submission" date="2024-01" db="EMBL/GenBank/DDBJ databases">
        <title>Complete genome of Cladobotryum mycophilum ATHUM6906.</title>
        <authorList>
            <person name="Christinaki A.C."/>
            <person name="Myridakis A.I."/>
            <person name="Kouvelis V.N."/>
        </authorList>
    </citation>
    <scope>NUCLEOTIDE SEQUENCE [LARGE SCALE GENOMIC DNA]</scope>
    <source>
        <strain evidence="12 13">ATHUM6906</strain>
    </source>
</reference>
<keyword evidence="2 8" id="KW-0728">SH3 domain</keyword>
<dbReference type="SUPFAM" id="SSF50044">
    <property type="entry name" value="SH3-domain"/>
    <property type="match status" value="1"/>
</dbReference>
<evidence type="ECO:0000256" key="9">
    <source>
        <dbReference type="SAM" id="MobiDB-lite"/>
    </source>
</evidence>
<evidence type="ECO:0000256" key="7">
    <source>
        <dbReference type="PROSITE-ProRule" id="PRU00175"/>
    </source>
</evidence>
<evidence type="ECO:0000256" key="8">
    <source>
        <dbReference type="PROSITE-ProRule" id="PRU00192"/>
    </source>
</evidence>
<keyword evidence="13" id="KW-1185">Reference proteome</keyword>
<dbReference type="PROSITE" id="PS50089">
    <property type="entry name" value="ZF_RING_2"/>
    <property type="match status" value="1"/>
</dbReference>
<comment type="caution">
    <text evidence="12">The sequence shown here is derived from an EMBL/GenBank/DDBJ whole genome shotgun (WGS) entry which is preliminary data.</text>
</comment>
<dbReference type="Proteomes" id="UP001338125">
    <property type="component" value="Unassembled WGS sequence"/>
</dbReference>
<evidence type="ECO:0000256" key="6">
    <source>
        <dbReference type="ARBA" id="ARBA00022843"/>
    </source>
</evidence>
<evidence type="ECO:0000256" key="5">
    <source>
        <dbReference type="ARBA" id="ARBA00022833"/>
    </source>
</evidence>
<evidence type="ECO:0000259" key="11">
    <source>
        <dbReference type="PROSITE" id="PS50089"/>
    </source>
</evidence>
<name>A0ABR0SD72_9HYPO</name>
<dbReference type="PANTHER" id="PTHR16079">
    <property type="entry name" value="UBIQUITIN LIGASE PROTEIN CHFR"/>
    <property type="match status" value="1"/>
</dbReference>
<dbReference type="InterPro" id="IPR013083">
    <property type="entry name" value="Znf_RING/FYVE/PHD"/>
</dbReference>
<feature type="domain" description="SH3" evidence="10">
    <location>
        <begin position="865"/>
        <end position="926"/>
    </location>
</feature>
<feature type="compositionally biased region" description="Polar residues" evidence="9">
    <location>
        <begin position="398"/>
        <end position="416"/>
    </location>
</feature>
<evidence type="ECO:0000313" key="12">
    <source>
        <dbReference type="EMBL" id="KAK5990104.1"/>
    </source>
</evidence>
<proteinExistence type="inferred from homology"/>
<dbReference type="Gene3D" id="3.30.60.90">
    <property type="match status" value="1"/>
</dbReference>
<dbReference type="SMART" id="SM00326">
    <property type="entry name" value="SH3"/>
    <property type="match status" value="1"/>
</dbReference>
<sequence>MTGTLIAQLSTGGTFQICKELLYRPLTLLDCLHTSCGACLKAWFQFQAEKAEKAPTPPTPDTVIFTCPACRSRVRDTKHNATVATLLEMYTAANPGKDRSDADKQEMAAKYKPGDQILPKVKVRERTAEEKRLEEEDERVMEEVRQQSLREAVAVSMQSSRARHRGDSRSGDERPRSSRDHRSDSNQRQPRDGSHHRRTTENGGRGRGDHLTADGHHRRPSDSTQRQVEHQSSLRSLIGSQMSERDIEREIEEFARQIQEEGLLDGLDLDNIDLSRDDELSRRITEAYRRRQRDRSRQEPARRSNASARSNVSRLTDSSQVDPRLRSVSRPQSRPRTHSRSTSGVEGAEDRSRPPLSSSANLEVRDSERRTRRRTTSGSRSSTTPTPSTVSDARPAARSQTDLTLRTQSSDPTASVPTIGRPGRSSSLDAVPTSTQPVELPAISSRANASFADRLPQNNPMIATTITVSPDVVELPATRPSRLNRPTDLILGDTSSLVPSPLVTPTSRRHQRSRSQIYEEPSITCARCDKPHIEYDLHYNCKICNDGQWNICQDCYRTGKGCLYWFGFGYGAWKKWEKKQKQGDDSAPMPHILTAARYLRPPSTSINSDTGKTMVSDDPKLRLQSGTFCAKCFTWTNECYWRCDVCNEGEWGFCNDCVNQGKSCSHKLLPLAHEITSASQGIPRSPRSPGRPTAASMLSGPQIAGIGPFKPLTFNTRCDVCKESISPSKTRFHCFSCTSTLVPDASQGDYDICSPCYGKLEAQGRISKENGQSGWRRCLHGHRMAIVGFVDGKIGQWRYVERDLVGGRALRSESVESSEHSGLQKWSWQQGSEKLERLVTKDVSKSAPTTLGSTTFSQVFPPDGGAGLRAHAMWAWYPKPGAEDELLFPRGADIKEIKDINGDWFFGTYMGAKGLFPAPYVRADRG</sequence>
<keyword evidence="6" id="KW-0832">Ubl conjugation</keyword>
<dbReference type="EMBL" id="JAVFKD010000014">
    <property type="protein sequence ID" value="KAK5990104.1"/>
    <property type="molecule type" value="Genomic_DNA"/>
</dbReference>
<evidence type="ECO:0000256" key="2">
    <source>
        <dbReference type="ARBA" id="ARBA00022443"/>
    </source>
</evidence>
<feature type="region of interest" description="Disordered" evidence="9">
    <location>
        <begin position="287"/>
        <end position="441"/>
    </location>
</feature>
<dbReference type="PROSITE" id="PS50002">
    <property type="entry name" value="SH3"/>
    <property type="match status" value="1"/>
</dbReference>
<keyword evidence="5" id="KW-0862">Zinc</keyword>
<dbReference type="InterPro" id="IPR043145">
    <property type="entry name" value="Znf_ZZ_sf"/>
</dbReference>
<dbReference type="InterPro" id="IPR052256">
    <property type="entry name" value="E3_ubiquitin-ligase_CHFR"/>
</dbReference>
<feature type="compositionally biased region" description="Basic and acidic residues" evidence="9">
    <location>
        <begin position="204"/>
        <end position="215"/>
    </location>
</feature>
<feature type="compositionally biased region" description="Basic and acidic residues" evidence="9">
    <location>
        <begin position="96"/>
        <end position="113"/>
    </location>
</feature>
<accession>A0ABR0SD72</accession>
<dbReference type="SUPFAM" id="SSF57850">
    <property type="entry name" value="RING/U-box"/>
    <property type="match status" value="2"/>
</dbReference>
<evidence type="ECO:0000313" key="13">
    <source>
        <dbReference type="Proteomes" id="UP001338125"/>
    </source>
</evidence>
<protein>
    <recommendedName>
        <fullName evidence="14">RING-type domain-containing protein</fullName>
    </recommendedName>
</protein>
<feature type="compositionally biased region" description="Low complexity" evidence="9">
    <location>
        <begin position="376"/>
        <end position="392"/>
    </location>
</feature>
<dbReference type="InterPro" id="IPR036028">
    <property type="entry name" value="SH3-like_dom_sf"/>
</dbReference>
<evidence type="ECO:0000259" key="10">
    <source>
        <dbReference type="PROSITE" id="PS50002"/>
    </source>
</evidence>
<comment type="similarity">
    <text evidence="1">Belongs to the SH3RF family.</text>
</comment>
<feature type="region of interest" description="Disordered" evidence="9">
    <location>
        <begin position="484"/>
        <end position="515"/>
    </location>
</feature>
<dbReference type="Gene3D" id="2.30.30.40">
    <property type="entry name" value="SH3 Domains"/>
    <property type="match status" value="1"/>
</dbReference>
<feature type="compositionally biased region" description="Basic and acidic residues" evidence="9">
    <location>
        <begin position="287"/>
        <end position="302"/>
    </location>
</feature>
<dbReference type="Pfam" id="PF00097">
    <property type="entry name" value="zf-C3HC4"/>
    <property type="match status" value="1"/>
</dbReference>
<keyword evidence="4 7" id="KW-0863">Zinc-finger</keyword>
<gene>
    <name evidence="12" type="ORF">PT974_08368</name>
</gene>
<evidence type="ECO:0000256" key="1">
    <source>
        <dbReference type="ARBA" id="ARBA00008649"/>
    </source>
</evidence>
<feature type="compositionally biased region" description="Polar residues" evidence="9">
    <location>
        <begin position="493"/>
        <end position="506"/>
    </location>
</feature>
<evidence type="ECO:0000256" key="3">
    <source>
        <dbReference type="ARBA" id="ARBA00022723"/>
    </source>
</evidence>
<feature type="domain" description="RING-type" evidence="11">
    <location>
        <begin position="17"/>
        <end position="71"/>
    </location>
</feature>
<evidence type="ECO:0008006" key="14">
    <source>
        <dbReference type="Google" id="ProtNLM"/>
    </source>
</evidence>
<feature type="compositionally biased region" description="Polar residues" evidence="9">
    <location>
        <begin position="424"/>
        <end position="437"/>
    </location>
</feature>
<feature type="compositionally biased region" description="Polar residues" evidence="9">
    <location>
        <begin position="222"/>
        <end position="242"/>
    </location>
</feature>
<feature type="compositionally biased region" description="Low complexity" evidence="9">
    <location>
        <begin position="303"/>
        <end position="314"/>
    </location>
</feature>
<feature type="region of interest" description="Disordered" evidence="9">
    <location>
        <begin position="94"/>
        <end position="245"/>
    </location>
</feature>
<feature type="compositionally biased region" description="Basic and acidic residues" evidence="9">
    <location>
        <begin position="122"/>
        <end position="134"/>
    </location>
</feature>
<dbReference type="InterPro" id="IPR001452">
    <property type="entry name" value="SH3_domain"/>
</dbReference>